<protein>
    <submittedName>
        <fullName evidence="2">Uncharacterized protein</fullName>
    </submittedName>
</protein>
<feature type="compositionally biased region" description="Basic residues" evidence="1">
    <location>
        <begin position="1"/>
        <end position="11"/>
    </location>
</feature>
<evidence type="ECO:0000313" key="2">
    <source>
        <dbReference type="EMBL" id="ABZ83274.1"/>
    </source>
</evidence>
<reference evidence="2 3" key="1">
    <citation type="journal article" date="2008" name="J. Bacteriol.">
        <title>The genome of Heliobacterium modesticaldum, a phototrophic representative of the Firmicutes containing the simplest photosynthetic apparatus.</title>
        <authorList>
            <person name="Sattley W.M."/>
            <person name="Madigan M.T."/>
            <person name="Swingley W.D."/>
            <person name="Cheung P.C."/>
            <person name="Clocksin K.M."/>
            <person name="Conrad A.L."/>
            <person name="Dejesa L.C."/>
            <person name="Honchak B.M."/>
            <person name="Jung D.O."/>
            <person name="Karbach L.E."/>
            <person name="Kurdoglu A."/>
            <person name="Lahiri S."/>
            <person name="Mastrian S.D."/>
            <person name="Page L.E."/>
            <person name="Taylor H.L."/>
            <person name="Wang Z.T."/>
            <person name="Raymond J."/>
            <person name="Chen M."/>
            <person name="Blankenship R.E."/>
            <person name="Touchman J.W."/>
        </authorList>
    </citation>
    <scope>NUCLEOTIDE SEQUENCE [LARGE SCALE GENOMIC DNA]</scope>
    <source>
        <strain evidence="3">ATCC 51547 / Ice1</strain>
    </source>
</reference>
<evidence type="ECO:0000256" key="1">
    <source>
        <dbReference type="SAM" id="MobiDB-lite"/>
    </source>
</evidence>
<gene>
    <name evidence="2" type="ORF">HM1_1302</name>
</gene>
<accession>B0TGL3</accession>
<name>B0TGL3_HELMI</name>
<dbReference type="Proteomes" id="UP000008550">
    <property type="component" value="Chromosome"/>
</dbReference>
<dbReference type="HOGENOM" id="CLU_2861591_0_0_9"/>
<keyword evidence="3" id="KW-1185">Reference proteome</keyword>
<feature type="region of interest" description="Disordered" evidence="1">
    <location>
        <begin position="1"/>
        <end position="40"/>
    </location>
</feature>
<proteinExistence type="predicted"/>
<dbReference type="AlphaFoldDB" id="B0TGL3"/>
<dbReference type="STRING" id="498761.HM1_1302"/>
<organism evidence="2 3">
    <name type="scientific">Heliobacterium modesticaldum (strain ATCC 51547 / Ice1)</name>
    <dbReference type="NCBI Taxonomy" id="498761"/>
    <lineage>
        <taxon>Bacteria</taxon>
        <taxon>Bacillati</taxon>
        <taxon>Bacillota</taxon>
        <taxon>Clostridia</taxon>
        <taxon>Eubacteriales</taxon>
        <taxon>Heliobacteriaceae</taxon>
        <taxon>Heliomicrobium</taxon>
    </lineage>
</organism>
<sequence>MNRFRRRKRKILPTPWIDSAGEREKSFPLHGSIPPEKEKTGHFPQGLPCFPAIMCSKTSSSEVC</sequence>
<evidence type="ECO:0000313" key="3">
    <source>
        <dbReference type="Proteomes" id="UP000008550"/>
    </source>
</evidence>
<dbReference type="KEGG" id="hmo:HM1_1302"/>
<dbReference type="EMBL" id="CP000930">
    <property type="protein sequence ID" value="ABZ83274.1"/>
    <property type="molecule type" value="Genomic_DNA"/>
</dbReference>